<dbReference type="PANTHER" id="PTHR24303">
    <property type="entry name" value="HEME-BINDING MONOOXYGENASE FAMILY"/>
    <property type="match status" value="1"/>
</dbReference>
<comment type="caution">
    <text evidence="8">The sequence shown here is derived from an EMBL/GenBank/DDBJ whole genome shotgun (WGS) entry which is preliminary data.</text>
</comment>
<comment type="similarity">
    <text evidence="2">Belongs to the cytochrome P450 family.</text>
</comment>
<organism evidence="8 9">
    <name type="scientific">Rotaria socialis</name>
    <dbReference type="NCBI Taxonomy" id="392032"/>
    <lineage>
        <taxon>Eukaryota</taxon>
        <taxon>Metazoa</taxon>
        <taxon>Spiralia</taxon>
        <taxon>Gnathifera</taxon>
        <taxon>Rotifera</taxon>
        <taxon>Eurotatoria</taxon>
        <taxon>Bdelloidea</taxon>
        <taxon>Philodinida</taxon>
        <taxon>Philodinidae</taxon>
        <taxon>Rotaria</taxon>
    </lineage>
</organism>
<comment type="cofactor">
    <cofactor evidence="1 7">
        <name>heme</name>
        <dbReference type="ChEBI" id="CHEBI:30413"/>
    </cofactor>
</comment>
<proteinExistence type="inferred from homology"/>
<dbReference type="PANTHER" id="PTHR24303:SF31">
    <property type="entry name" value="CYTOCHROME P450 307A1-RELATED"/>
    <property type="match status" value="1"/>
</dbReference>
<protein>
    <recommendedName>
        <fullName evidence="10">Cytochrome P450</fullName>
    </recommendedName>
</protein>
<sequence length="235" mass="26866">MEKLKKALSTSGQERIDVFSIAAKYFLQQEGDFDSNIAMFFDTIDEILLLNIDVTYVALMNMLVFVASNESVMATLRTEIKNSAPLNSKIEYDTLSKLPYLNAVFNESVRLRPPLSLSFPERTTEPMLLGGYRIPAGTAIMIDADSINHDPQVWKNPDDFDPNRFLDNKQSGIEFQYFKYGLNRNRRCLGFRYAEAIVKQVSWDILSLAKIDFAADQDPKEAIRKWSSRVRDKGL</sequence>
<evidence type="ECO:0000256" key="5">
    <source>
        <dbReference type="ARBA" id="ARBA00023004"/>
    </source>
</evidence>
<feature type="non-terminal residue" evidence="8">
    <location>
        <position position="235"/>
    </location>
</feature>
<evidence type="ECO:0000313" key="9">
    <source>
        <dbReference type="Proteomes" id="UP000663833"/>
    </source>
</evidence>
<accession>A0A817UL77</accession>
<evidence type="ECO:0000256" key="1">
    <source>
        <dbReference type="ARBA" id="ARBA00001971"/>
    </source>
</evidence>
<evidence type="ECO:0000256" key="4">
    <source>
        <dbReference type="ARBA" id="ARBA00023002"/>
    </source>
</evidence>
<dbReference type="Pfam" id="PF00067">
    <property type="entry name" value="p450"/>
    <property type="match status" value="1"/>
</dbReference>
<reference evidence="8" key="1">
    <citation type="submission" date="2021-02" db="EMBL/GenBank/DDBJ databases">
        <authorList>
            <person name="Nowell W R."/>
        </authorList>
    </citation>
    <scope>NUCLEOTIDE SEQUENCE</scope>
</reference>
<name>A0A817UL77_9BILA</name>
<evidence type="ECO:0000313" key="8">
    <source>
        <dbReference type="EMBL" id="CAF3337415.1"/>
    </source>
</evidence>
<dbReference type="GO" id="GO:0005506">
    <property type="term" value="F:iron ion binding"/>
    <property type="evidence" value="ECO:0007669"/>
    <property type="project" value="InterPro"/>
</dbReference>
<dbReference type="GO" id="GO:0004497">
    <property type="term" value="F:monooxygenase activity"/>
    <property type="evidence" value="ECO:0007669"/>
    <property type="project" value="UniProtKB-KW"/>
</dbReference>
<evidence type="ECO:0000256" key="3">
    <source>
        <dbReference type="ARBA" id="ARBA00022723"/>
    </source>
</evidence>
<dbReference type="Proteomes" id="UP000663833">
    <property type="component" value="Unassembled WGS sequence"/>
</dbReference>
<dbReference type="Gene3D" id="1.10.630.10">
    <property type="entry name" value="Cytochrome P450"/>
    <property type="match status" value="1"/>
</dbReference>
<dbReference type="InterPro" id="IPR036396">
    <property type="entry name" value="Cyt_P450_sf"/>
</dbReference>
<feature type="binding site" description="axial binding residue" evidence="7">
    <location>
        <position position="188"/>
    </location>
    <ligand>
        <name>heme</name>
        <dbReference type="ChEBI" id="CHEBI:30413"/>
    </ligand>
    <ligandPart>
        <name>Fe</name>
        <dbReference type="ChEBI" id="CHEBI:18248"/>
    </ligandPart>
</feature>
<dbReference type="SUPFAM" id="SSF48264">
    <property type="entry name" value="Cytochrome P450"/>
    <property type="match status" value="1"/>
</dbReference>
<keyword evidence="5 7" id="KW-0408">Iron</keyword>
<dbReference type="InterPro" id="IPR001128">
    <property type="entry name" value="Cyt_P450"/>
</dbReference>
<gene>
    <name evidence="8" type="ORF">LUA448_LOCUS11812</name>
</gene>
<keyword evidence="6" id="KW-0503">Monooxygenase</keyword>
<keyword evidence="3 7" id="KW-0479">Metal-binding</keyword>
<dbReference type="PRINTS" id="PR00465">
    <property type="entry name" value="EP450IV"/>
</dbReference>
<dbReference type="GO" id="GO:0020037">
    <property type="term" value="F:heme binding"/>
    <property type="evidence" value="ECO:0007669"/>
    <property type="project" value="InterPro"/>
</dbReference>
<evidence type="ECO:0000256" key="7">
    <source>
        <dbReference type="PIRSR" id="PIRSR602403-1"/>
    </source>
</evidence>
<evidence type="ECO:0000256" key="6">
    <source>
        <dbReference type="ARBA" id="ARBA00023033"/>
    </source>
</evidence>
<dbReference type="AlphaFoldDB" id="A0A817UL77"/>
<keyword evidence="7" id="KW-0349">Heme</keyword>
<dbReference type="InterPro" id="IPR002403">
    <property type="entry name" value="Cyt_P450_E_grp-IV"/>
</dbReference>
<dbReference type="GO" id="GO:0016705">
    <property type="term" value="F:oxidoreductase activity, acting on paired donors, with incorporation or reduction of molecular oxygen"/>
    <property type="evidence" value="ECO:0007669"/>
    <property type="project" value="InterPro"/>
</dbReference>
<evidence type="ECO:0000256" key="2">
    <source>
        <dbReference type="ARBA" id="ARBA00010617"/>
    </source>
</evidence>
<dbReference type="EMBL" id="CAJNYD010001427">
    <property type="protein sequence ID" value="CAF3337415.1"/>
    <property type="molecule type" value="Genomic_DNA"/>
</dbReference>
<evidence type="ECO:0008006" key="10">
    <source>
        <dbReference type="Google" id="ProtNLM"/>
    </source>
</evidence>
<keyword evidence="4" id="KW-0560">Oxidoreductase</keyword>